<reference evidence="3" key="1">
    <citation type="submission" date="2005-09" db="EMBL/GenBank/DDBJ databases">
        <authorList>
            <person name="Mural R.J."/>
            <person name="Li P.W."/>
            <person name="Adams M.D."/>
            <person name="Amanatides P.G."/>
            <person name="Baden-Tillson H."/>
            <person name="Barnstead M."/>
            <person name="Chin S.H."/>
            <person name="Dew I."/>
            <person name="Evans C.A."/>
            <person name="Ferriera S."/>
            <person name="Flanigan M."/>
            <person name="Fosler C."/>
            <person name="Glodek A."/>
            <person name="Gu Z."/>
            <person name="Holt R.A."/>
            <person name="Jennings D."/>
            <person name="Kraft C.L."/>
            <person name="Lu F."/>
            <person name="Nguyen T."/>
            <person name="Nusskern D.R."/>
            <person name="Pfannkoch C.M."/>
            <person name="Sitter C."/>
            <person name="Sutton G.G."/>
            <person name="Venter J.C."/>
            <person name="Wang Z."/>
            <person name="Woodage T."/>
            <person name="Zheng X.H."/>
            <person name="Zhong F."/>
        </authorList>
    </citation>
    <scope>NUCLEOTIDE SEQUENCE [LARGE SCALE GENOMIC DNA]</scope>
    <source>
        <strain>BN</strain>
        <strain evidence="3">Sprague-Dawley</strain>
    </source>
</reference>
<gene>
    <name evidence="2" type="ORF">rCG_38364</name>
</gene>
<proteinExistence type="predicted"/>
<protein>
    <submittedName>
        <fullName evidence="2">RCG38364</fullName>
    </submittedName>
</protein>
<evidence type="ECO:0000256" key="1">
    <source>
        <dbReference type="SAM" id="MobiDB-lite"/>
    </source>
</evidence>
<accession>A6KTQ5</accession>
<dbReference type="Proteomes" id="UP000234681">
    <property type="component" value="Chromosome 20"/>
</dbReference>
<dbReference type="AlphaFoldDB" id="A6KTQ5"/>
<name>A6KTQ5_RAT</name>
<evidence type="ECO:0000313" key="3">
    <source>
        <dbReference type="Proteomes" id="UP000234681"/>
    </source>
</evidence>
<organism evidence="2 3">
    <name type="scientific">Rattus norvegicus</name>
    <name type="common">Rat</name>
    <dbReference type="NCBI Taxonomy" id="10116"/>
    <lineage>
        <taxon>Eukaryota</taxon>
        <taxon>Metazoa</taxon>
        <taxon>Chordata</taxon>
        <taxon>Craniata</taxon>
        <taxon>Vertebrata</taxon>
        <taxon>Euteleostomi</taxon>
        <taxon>Mammalia</taxon>
        <taxon>Eutheria</taxon>
        <taxon>Euarchontoglires</taxon>
        <taxon>Glires</taxon>
        <taxon>Rodentia</taxon>
        <taxon>Myomorpha</taxon>
        <taxon>Muroidea</taxon>
        <taxon>Muridae</taxon>
        <taxon>Murinae</taxon>
        <taxon>Rattus</taxon>
    </lineage>
</organism>
<evidence type="ECO:0000313" key="2">
    <source>
        <dbReference type="EMBL" id="EDL83486.1"/>
    </source>
</evidence>
<sequence>MESGCSGEAAGRCEGEGLPTRDRPQLPRSGQR</sequence>
<dbReference type="EMBL" id="CH474121">
    <property type="protein sequence ID" value="EDL83486.1"/>
    <property type="molecule type" value="Genomic_DNA"/>
</dbReference>
<feature type="region of interest" description="Disordered" evidence="1">
    <location>
        <begin position="1"/>
        <end position="32"/>
    </location>
</feature>
<feature type="compositionally biased region" description="Basic and acidic residues" evidence="1">
    <location>
        <begin position="11"/>
        <end position="25"/>
    </location>
</feature>